<proteinExistence type="predicted"/>
<feature type="compositionally biased region" description="Basic and acidic residues" evidence="1">
    <location>
        <begin position="49"/>
        <end position="59"/>
    </location>
</feature>
<feature type="compositionally biased region" description="Basic and acidic residues" evidence="1">
    <location>
        <begin position="1"/>
        <end position="28"/>
    </location>
</feature>
<keyword evidence="3" id="KW-1185">Reference proteome</keyword>
<sequence>MGKKRTHEEDGEGHQLKKKIKMEVHDVDQEPDLIVLEEKPSKKKHKKEKDRLQKSRVKQEMSGINEQTESGSQNKKEYRKKARGMNLSRTRDILDFDEAKKLILTNKKCGLTAVREKRHVTLPYHLIGGNVTKSCEFIAKMTIGKYRTKVRGVVVSIGSVRLASLPRVIDDQNVCHLDIFVTQAVFRPIMGQMYEARVTHIADDFLSALILEAIAINMPIDDKFEEKLKGIVLEVNDIIEVKHNAITIKRGICQLKGKFVRILRKGVPNVESAEAPIKIEAKATGKKVVFSDSDVEQ</sequence>
<dbReference type="AlphaFoldDB" id="A0AA36GTX7"/>
<reference evidence="2" key="1">
    <citation type="submission" date="2023-07" db="EMBL/GenBank/DDBJ databases">
        <authorList>
            <consortium name="CYATHOMIX"/>
        </authorList>
    </citation>
    <scope>NUCLEOTIDE SEQUENCE</scope>
    <source>
        <strain evidence="2">N/A</strain>
    </source>
</reference>
<organism evidence="2 3">
    <name type="scientific">Cylicocyclus nassatus</name>
    <name type="common">Nematode worm</name>
    <dbReference type="NCBI Taxonomy" id="53992"/>
    <lineage>
        <taxon>Eukaryota</taxon>
        <taxon>Metazoa</taxon>
        <taxon>Ecdysozoa</taxon>
        <taxon>Nematoda</taxon>
        <taxon>Chromadorea</taxon>
        <taxon>Rhabditida</taxon>
        <taxon>Rhabditina</taxon>
        <taxon>Rhabditomorpha</taxon>
        <taxon>Strongyloidea</taxon>
        <taxon>Strongylidae</taxon>
        <taxon>Cylicocyclus</taxon>
    </lineage>
</organism>
<comment type="caution">
    <text evidence="2">The sequence shown here is derived from an EMBL/GenBank/DDBJ whole genome shotgun (WGS) entry which is preliminary data.</text>
</comment>
<accession>A0AA36GTX7</accession>
<evidence type="ECO:0000313" key="3">
    <source>
        <dbReference type="Proteomes" id="UP001176961"/>
    </source>
</evidence>
<name>A0AA36GTX7_CYLNA</name>
<evidence type="ECO:0000313" key="2">
    <source>
        <dbReference type="EMBL" id="CAJ0598213.1"/>
    </source>
</evidence>
<gene>
    <name evidence="2" type="ORF">CYNAS_LOCUS10196</name>
</gene>
<dbReference type="EMBL" id="CATQJL010000223">
    <property type="protein sequence ID" value="CAJ0598213.1"/>
    <property type="molecule type" value="Genomic_DNA"/>
</dbReference>
<feature type="compositionally biased region" description="Polar residues" evidence="1">
    <location>
        <begin position="62"/>
        <end position="73"/>
    </location>
</feature>
<evidence type="ECO:0000256" key="1">
    <source>
        <dbReference type="SAM" id="MobiDB-lite"/>
    </source>
</evidence>
<protein>
    <submittedName>
        <fullName evidence="2">Uncharacterized protein</fullName>
    </submittedName>
</protein>
<feature type="region of interest" description="Disordered" evidence="1">
    <location>
        <begin position="1"/>
        <end position="83"/>
    </location>
</feature>
<dbReference type="Proteomes" id="UP001176961">
    <property type="component" value="Unassembled WGS sequence"/>
</dbReference>